<dbReference type="GO" id="GO:0016758">
    <property type="term" value="F:hexosyltransferase activity"/>
    <property type="evidence" value="ECO:0007669"/>
    <property type="project" value="TreeGrafter"/>
</dbReference>
<dbReference type="Proteomes" id="UP000323994">
    <property type="component" value="Unassembled WGS sequence"/>
</dbReference>
<proteinExistence type="predicted"/>
<dbReference type="InterPro" id="IPR050194">
    <property type="entry name" value="Glycosyltransferase_grp1"/>
</dbReference>
<comment type="caution">
    <text evidence="3">The sequence shown here is derived from an EMBL/GenBank/DDBJ whole genome shotgun (WGS) entry which is preliminary data.</text>
</comment>
<dbReference type="Pfam" id="PF00534">
    <property type="entry name" value="Glycos_transf_1"/>
    <property type="match status" value="1"/>
</dbReference>
<dbReference type="Pfam" id="PF13579">
    <property type="entry name" value="Glyco_trans_4_4"/>
    <property type="match status" value="1"/>
</dbReference>
<dbReference type="RefSeq" id="WP_139014074.1">
    <property type="nucleotide sequence ID" value="NZ_VBSN01000066.1"/>
</dbReference>
<dbReference type="InterPro" id="IPR001296">
    <property type="entry name" value="Glyco_trans_1"/>
</dbReference>
<dbReference type="CDD" id="cd03794">
    <property type="entry name" value="GT4_WbuB-like"/>
    <property type="match status" value="1"/>
</dbReference>
<evidence type="ECO:0000313" key="3">
    <source>
        <dbReference type="EMBL" id="KAA6436754.1"/>
    </source>
</evidence>
<dbReference type="SUPFAM" id="SSF53756">
    <property type="entry name" value="UDP-Glycosyltransferase/glycogen phosphorylase"/>
    <property type="match status" value="1"/>
</dbReference>
<organism evidence="3 4">
    <name type="scientific">Dyadobacter flavalbus</name>
    <dbReference type="NCBI Taxonomy" id="2579942"/>
    <lineage>
        <taxon>Bacteria</taxon>
        <taxon>Pseudomonadati</taxon>
        <taxon>Bacteroidota</taxon>
        <taxon>Cytophagia</taxon>
        <taxon>Cytophagales</taxon>
        <taxon>Spirosomataceae</taxon>
        <taxon>Dyadobacter</taxon>
    </lineage>
</organism>
<sequence length="443" mass="49696">MRILIFGINYAPELTGIGKYTGEMAAWLAGQGHDMTAVTGLPYYPEWEIHDGYKKKWWVKERIDNVNIYRCPLYVPKKVTAVKRIIHEFTFLLGMLPVWLMLLFGRKYDLVLCVSPPFHMSILPLIYAKIRGVKLVTHIQDLQVDAARDLGMIKNKRGLDLMFRVEKMIFDASSAISTISPGMQRKIIAKDISPSKIIQFPNWVDESVINPMQKIHSLRNEFGINQDVKVILYSGNLGEKQGLEIIVDVAKSFENQKDVVFVIVGCGGGKEKLENLVKESGLSNILFFPLQPYDKLAPLLAMADLHLVLQKQSASDLVMPSKLSAILAIGGCPIVTAIPGTSLYDIVFKHRMGILIKPECAASLKNGIELALKTDLTEYSKNARKYAEQFLSKEKVLRHVETSLKELIGKSSTPAQAVQEKQSERIEKVQALSQPAFKIAEEI</sequence>
<dbReference type="InterPro" id="IPR028098">
    <property type="entry name" value="Glyco_trans_4-like_N"/>
</dbReference>
<dbReference type="PANTHER" id="PTHR45947:SF3">
    <property type="entry name" value="SULFOQUINOVOSYL TRANSFERASE SQD2"/>
    <property type="match status" value="1"/>
</dbReference>
<dbReference type="Gene3D" id="3.40.50.2000">
    <property type="entry name" value="Glycogen Phosphorylase B"/>
    <property type="match status" value="2"/>
</dbReference>
<dbReference type="NCBIfam" id="NF007640">
    <property type="entry name" value="PRK10307.1"/>
    <property type="match status" value="1"/>
</dbReference>
<dbReference type="AlphaFoldDB" id="A0A5M8QP20"/>
<evidence type="ECO:0000259" key="2">
    <source>
        <dbReference type="Pfam" id="PF13579"/>
    </source>
</evidence>
<keyword evidence="4" id="KW-1185">Reference proteome</keyword>
<evidence type="ECO:0000259" key="1">
    <source>
        <dbReference type="Pfam" id="PF00534"/>
    </source>
</evidence>
<evidence type="ECO:0000313" key="4">
    <source>
        <dbReference type="Proteomes" id="UP000323994"/>
    </source>
</evidence>
<reference evidence="3 4" key="1">
    <citation type="submission" date="2019-05" db="EMBL/GenBank/DDBJ databases">
        <authorList>
            <person name="Qu J.-H."/>
        </authorList>
    </citation>
    <scope>NUCLEOTIDE SEQUENCE [LARGE SCALE GENOMIC DNA]</scope>
    <source>
        <strain evidence="3 4">NS28</strain>
    </source>
</reference>
<keyword evidence="3" id="KW-0808">Transferase</keyword>
<dbReference type="OrthoDB" id="9811902at2"/>
<gene>
    <name evidence="3" type="ORF">FEM33_21720</name>
</gene>
<feature type="domain" description="Glycosyl transferase family 1" evidence="1">
    <location>
        <begin position="218"/>
        <end position="389"/>
    </location>
</feature>
<feature type="domain" description="Glycosyltransferase subfamily 4-like N-terminal" evidence="2">
    <location>
        <begin position="15"/>
        <end position="203"/>
    </location>
</feature>
<protein>
    <submittedName>
        <fullName evidence="3">WcaI family glycosyltransferase</fullName>
    </submittedName>
</protein>
<name>A0A5M8QP20_9BACT</name>
<dbReference type="EMBL" id="VBSN01000066">
    <property type="protein sequence ID" value="KAA6436754.1"/>
    <property type="molecule type" value="Genomic_DNA"/>
</dbReference>
<dbReference type="PANTHER" id="PTHR45947">
    <property type="entry name" value="SULFOQUINOVOSYL TRANSFERASE SQD2"/>
    <property type="match status" value="1"/>
</dbReference>
<accession>A0A5M8QP20</accession>